<accession>A0ABV1L4M5</accession>
<dbReference type="EMBL" id="JBEEWF010000001">
    <property type="protein sequence ID" value="MEQ5346621.1"/>
    <property type="molecule type" value="Genomic_DNA"/>
</dbReference>
<evidence type="ECO:0000313" key="1">
    <source>
        <dbReference type="EMBL" id="MEQ5346621.1"/>
    </source>
</evidence>
<gene>
    <name evidence="1" type="ORF">ABN253_00345</name>
</gene>
<sequence length="99" mass="10700">MICPECCGDGKETCTNPDHGLIQALTFHDVGRIGCPCCGHDEFHKVENGGSCEICSGSGKVTDHEFEQYCDGCDLDVSEHIQLVKEVNNGLLSLNNISK</sequence>
<evidence type="ECO:0008006" key="3">
    <source>
        <dbReference type="Google" id="ProtNLM"/>
    </source>
</evidence>
<proteinExistence type="predicted"/>
<reference evidence="1 2" key="1">
    <citation type="submission" date="2024-04" db="EMBL/GenBank/DDBJ databases">
        <title>Role of Flies in the Dissemination of Carbapenem-Resistant Enterobacteriaceae (CRE): An Epidemiological and Genomic Study in China.</title>
        <authorList>
            <person name="Kaichao C."/>
            <person name="Zhang R."/>
            <person name="Chen S."/>
        </authorList>
    </citation>
    <scope>NUCLEOTIDE SEQUENCE [LARGE SCALE GENOMIC DNA]</scope>
    <source>
        <strain evidence="2">fly-1011</strain>
    </source>
</reference>
<name>A0ABV1L4M5_9GAMM</name>
<comment type="caution">
    <text evidence="1">The sequence shown here is derived from an EMBL/GenBank/DDBJ whole genome shotgun (WGS) entry which is preliminary data.</text>
</comment>
<keyword evidence="2" id="KW-1185">Reference proteome</keyword>
<dbReference type="Proteomes" id="UP001436462">
    <property type="component" value="Unassembled WGS sequence"/>
</dbReference>
<organism evidence="1 2">
    <name type="scientific">Proteus genomosp. 6</name>
    <dbReference type="NCBI Taxonomy" id="1311820"/>
    <lineage>
        <taxon>Bacteria</taxon>
        <taxon>Pseudomonadati</taxon>
        <taxon>Pseudomonadota</taxon>
        <taxon>Gammaproteobacteria</taxon>
        <taxon>Enterobacterales</taxon>
        <taxon>Morganellaceae</taxon>
        <taxon>Proteus</taxon>
    </lineage>
</organism>
<dbReference type="RefSeq" id="WP_349419619.1">
    <property type="nucleotide sequence ID" value="NZ_JBEEWF010000001.1"/>
</dbReference>
<evidence type="ECO:0000313" key="2">
    <source>
        <dbReference type="Proteomes" id="UP001436462"/>
    </source>
</evidence>
<protein>
    <recommendedName>
        <fullName evidence="3">Chaperone protein DnaJ</fullName>
    </recommendedName>
</protein>